<evidence type="ECO:0000256" key="3">
    <source>
        <dbReference type="ARBA" id="ARBA00004496"/>
    </source>
</evidence>
<dbReference type="PROSITE" id="PS51074">
    <property type="entry name" value="DPH_MB"/>
    <property type="match status" value="1"/>
</dbReference>
<comment type="similarity">
    <text evidence="5">Belongs to the DPH4 family.</text>
</comment>
<keyword evidence="15" id="KW-1185">Reference proteome</keyword>
<evidence type="ECO:0000259" key="13">
    <source>
        <dbReference type="PROSITE" id="PS51074"/>
    </source>
</evidence>
<evidence type="ECO:0000256" key="11">
    <source>
        <dbReference type="ARBA" id="ARBA00023242"/>
    </source>
</evidence>
<feature type="domain" description="DPH-type MB" evidence="13">
    <location>
        <begin position="101"/>
        <end position="163"/>
    </location>
</feature>
<dbReference type="PANTHER" id="PTHR21454:SF46">
    <property type="entry name" value="DIPHTHAMIDE BIOSYNTHESIS PROTEIN 4"/>
    <property type="match status" value="1"/>
</dbReference>
<protein>
    <recommendedName>
        <fullName evidence="6">Diphthamide biosynthesis protein 4</fullName>
    </recommendedName>
</protein>
<evidence type="ECO:0000256" key="5">
    <source>
        <dbReference type="ARBA" id="ARBA00006169"/>
    </source>
</evidence>
<dbReference type="PRINTS" id="PR00625">
    <property type="entry name" value="JDOMAIN"/>
</dbReference>
<organism evidence="14 15">
    <name type="scientific">Ramalina farinacea</name>
    <dbReference type="NCBI Taxonomy" id="258253"/>
    <lineage>
        <taxon>Eukaryota</taxon>
        <taxon>Fungi</taxon>
        <taxon>Dikarya</taxon>
        <taxon>Ascomycota</taxon>
        <taxon>Pezizomycotina</taxon>
        <taxon>Lecanoromycetes</taxon>
        <taxon>OSLEUM clade</taxon>
        <taxon>Lecanoromycetidae</taxon>
        <taxon>Lecanorales</taxon>
        <taxon>Lecanorineae</taxon>
        <taxon>Ramalinaceae</taxon>
        <taxon>Ramalina</taxon>
    </lineage>
</organism>
<comment type="caution">
    <text evidence="14">The sequence shown here is derived from an EMBL/GenBank/DDBJ whole genome shotgun (WGS) entry which is preliminary data.</text>
</comment>
<dbReference type="Gene3D" id="3.10.660.10">
    <property type="entry name" value="DPH Zinc finger"/>
    <property type="match status" value="1"/>
</dbReference>
<dbReference type="Pfam" id="PF00226">
    <property type="entry name" value="DnaJ"/>
    <property type="match status" value="1"/>
</dbReference>
<dbReference type="SUPFAM" id="SSF144217">
    <property type="entry name" value="CSL zinc finger"/>
    <property type="match status" value="1"/>
</dbReference>
<gene>
    <name evidence="14" type="primary">DPH4</name>
    <name evidence="14" type="ORF">OHK93_002336</name>
</gene>
<dbReference type="GO" id="GO:0005634">
    <property type="term" value="C:nucleus"/>
    <property type="evidence" value="ECO:0007669"/>
    <property type="project" value="UniProtKB-SubCell"/>
</dbReference>
<dbReference type="InterPro" id="IPR036869">
    <property type="entry name" value="J_dom_sf"/>
</dbReference>
<evidence type="ECO:0000256" key="9">
    <source>
        <dbReference type="ARBA" id="ARBA00022833"/>
    </source>
</evidence>
<dbReference type="GO" id="GO:0017183">
    <property type="term" value="P:protein histidyl modification to diphthamide"/>
    <property type="evidence" value="ECO:0007669"/>
    <property type="project" value="InterPro"/>
</dbReference>
<keyword evidence="11" id="KW-0539">Nucleus</keyword>
<dbReference type="InterPro" id="IPR007872">
    <property type="entry name" value="DPH_MB_dom"/>
</dbReference>
<dbReference type="PROSITE" id="PS50076">
    <property type="entry name" value="DNAJ_2"/>
    <property type="match status" value="1"/>
</dbReference>
<feature type="domain" description="J" evidence="12">
    <location>
        <begin position="9"/>
        <end position="83"/>
    </location>
</feature>
<dbReference type="InterPro" id="IPR001623">
    <property type="entry name" value="DnaJ_domain"/>
</dbReference>
<keyword evidence="10" id="KW-0408">Iron</keyword>
<keyword evidence="8" id="KW-0479">Metal-binding</keyword>
<dbReference type="InterPro" id="IPR044248">
    <property type="entry name" value="DPH3/4-like"/>
</dbReference>
<evidence type="ECO:0000256" key="7">
    <source>
        <dbReference type="ARBA" id="ARBA00022490"/>
    </source>
</evidence>
<evidence type="ECO:0000313" key="14">
    <source>
        <dbReference type="EMBL" id="MDI1491129.1"/>
    </source>
</evidence>
<sequence>MPAEASTFTYYDILALPNPTSTKDPTTSDAVKTAYRRALLRHHPDKTKTADAARNARPSVDQITLAYKTLASPTKRLAYDRSLVQQRRTSDARSQDQQCEGFESVDLDDMHVDEMAGLYFLGCRCGRARGYIVTENELEKHATQGAVNVGCEGCSLWIKVEFGVVDGEAVDEGLKHDEHG</sequence>
<evidence type="ECO:0000256" key="8">
    <source>
        <dbReference type="ARBA" id="ARBA00022723"/>
    </source>
</evidence>
<accession>A0AA43TX43</accession>
<evidence type="ECO:0000256" key="10">
    <source>
        <dbReference type="ARBA" id="ARBA00023004"/>
    </source>
</evidence>
<keyword evidence="7" id="KW-0963">Cytoplasm</keyword>
<dbReference type="Proteomes" id="UP001161017">
    <property type="component" value="Unassembled WGS sequence"/>
</dbReference>
<dbReference type="AlphaFoldDB" id="A0AA43TX43"/>
<evidence type="ECO:0000256" key="2">
    <source>
        <dbReference type="ARBA" id="ARBA00004123"/>
    </source>
</evidence>
<dbReference type="Gene3D" id="1.10.287.110">
    <property type="entry name" value="DnaJ domain"/>
    <property type="match status" value="1"/>
</dbReference>
<dbReference type="CDD" id="cd06257">
    <property type="entry name" value="DnaJ"/>
    <property type="match status" value="1"/>
</dbReference>
<dbReference type="EMBL" id="JAPUFD010000013">
    <property type="protein sequence ID" value="MDI1491129.1"/>
    <property type="molecule type" value="Genomic_DNA"/>
</dbReference>
<name>A0AA43TX43_9LECA</name>
<evidence type="ECO:0000256" key="1">
    <source>
        <dbReference type="ARBA" id="ARBA00003474"/>
    </source>
</evidence>
<keyword evidence="9" id="KW-0862">Zinc</keyword>
<comment type="pathway">
    <text evidence="4">Protein modification; peptidyl-diphthamide biosynthesis.</text>
</comment>
<reference evidence="14" key="1">
    <citation type="journal article" date="2023" name="Genome Biol. Evol.">
        <title>First Whole Genome Sequence and Flow Cytometry Genome Size Data for the Lichen-Forming Fungus Ramalina farinacea (Ascomycota).</title>
        <authorList>
            <person name="Llewellyn T."/>
            <person name="Mian S."/>
            <person name="Hill R."/>
            <person name="Leitch I.J."/>
            <person name="Gaya E."/>
        </authorList>
    </citation>
    <scope>NUCLEOTIDE SEQUENCE</scope>
    <source>
        <strain evidence="14">LIQ254RAFAR</strain>
    </source>
</reference>
<dbReference type="PANTHER" id="PTHR21454">
    <property type="entry name" value="DPH3 HOMOLOG-RELATED"/>
    <property type="match status" value="1"/>
</dbReference>
<dbReference type="Pfam" id="PF05207">
    <property type="entry name" value="Zn_ribbon_CSL"/>
    <property type="match status" value="1"/>
</dbReference>
<evidence type="ECO:0000313" key="15">
    <source>
        <dbReference type="Proteomes" id="UP001161017"/>
    </source>
</evidence>
<evidence type="ECO:0000256" key="6">
    <source>
        <dbReference type="ARBA" id="ARBA00021797"/>
    </source>
</evidence>
<evidence type="ECO:0000256" key="4">
    <source>
        <dbReference type="ARBA" id="ARBA00005156"/>
    </source>
</evidence>
<proteinExistence type="inferred from homology"/>
<dbReference type="GO" id="GO:0005737">
    <property type="term" value="C:cytoplasm"/>
    <property type="evidence" value="ECO:0007669"/>
    <property type="project" value="UniProtKB-SubCell"/>
</dbReference>
<dbReference type="SMART" id="SM00271">
    <property type="entry name" value="DnaJ"/>
    <property type="match status" value="1"/>
</dbReference>
<dbReference type="SUPFAM" id="SSF46565">
    <property type="entry name" value="Chaperone J-domain"/>
    <property type="match status" value="1"/>
</dbReference>
<comment type="function">
    <text evidence="1">Required for the first step of diphthamide biosynthesis, the transfer of 3-amino-3-carboxypropyl from S-adenosyl-L-methionine to a histidine residue. Diphthamide is a post-translational modification of histidine which occurs in elongation factor 2.</text>
</comment>
<dbReference type="GO" id="GO:0046872">
    <property type="term" value="F:metal ion binding"/>
    <property type="evidence" value="ECO:0007669"/>
    <property type="project" value="UniProtKB-KW"/>
</dbReference>
<evidence type="ECO:0000259" key="12">
    <source>
        <dbReference type="PROSITE" id="PS50076"/>
    </source>
</evidence>
<comment type="subcellular location">
    <subcellularLocation>
        <location evidence="3">Cytoplasm</location>
    </subcellularLocation>
    <subcellularLocation>
        <location evidence="2">Nucleus</location>
    </subcellularLocation>
</comment>
<dbReference type="InterPro" id="IPR036671">
    <property type="entry name" value="DPH_MB_sf"/>
</dbReference>